<feature type="transmembrane region" description="Helical" evidence="1">
    <location>
        <begin position="93"/>
        <end position="110"/>
    </location>
</feature>
<feature type="transmembrane region" description="Helical" evidence="1">
    <location>
        <begin position="39"/>
        <end position="56"/>
    </location>
</feature>
<dbReference type="OrthoDB" id="1525231at2"/>
<evidence type="ECO:0000256" key="1">
    <source>
        <dbReference type="SAM" id="Phobius"/>
    </source>
</evidence>
<dbReference type="EMBL" id="FOAF01000001">
    <property type="protein sequence ID" value="SEK96337.1"/>
    <property type="molecule type" value="Genomic_DNA"/>
</dbReference>
<dbReference type="Proteomes" id="UP000199421">
    <property type="component" value="Unassembled WGS sequence"/>
</dbReference>
<accession>A0A1H7LDD6</accession>
<sequence>MKMFITLFVASLIAQLLLPWWIILPITLFISYFFNKSPWFSFIISFIAIYLMWLLFSTYQSSMNDHILGNRIGVLFGLSPNFGGWFLMALISGIPGGIVAGFGGLAGQYIRKAF</sequence>
<name>A0A1H7LDD6_OLID1</name>
<evidence type="ECO:0000313" key="3">
    <source>
        <dbReference type="Proteomes" id="UP000199421"/>
    </source>
</evidence>
<reference evidence="3" key="1">
    <citation type="submission" date="2016-10" db="EMBL/GenBank/DDBJ databases">
        <authorList>
            <person name="Varghese N."/>
            <person name="Submissions S."/>
        </authorList>
    </citation>
    <scope>NUCLEOTIDE SEQUENCE [LARGE SCALE GENOMIC DNA]</scope>
    <source>
        <strain evidence="3">DSM 18733</strain>
    </source>
</reference>
<evidence type="ECO:0000313" key="2">
    <source>
        <dbReference type="EMBL" id="SEK96337.1"/>
    </source>
</evidence>
<keyword evidence="1" id="KW-0812">Transmembrane</keyword>
<dbReference type="STRING" id="407022.SAMN05661044_01621"/>
<gene>
    <name evidence="2" type="ORF">SAMN05661044_01621</name>
</gene>
<organism evidence="2 3">
    <name type="scientific">Olivibacter domesticus</name>
    <name type="common">Pseudosphingobacterium domesticum</name>
    <dbReference type="NCBI Taxonomy" id="407022"/>
    <lineage>
        <taxon>Bacteria</taxon>
        <taxon>Pseudomonadati</taxon>
        <taxon>Bacteroidota</taxon>
        <taxon>Sphingobacteriia</taxon>
        <taxon>Sphingobacteriales</taxon>
        <taxon>Sphingobacteriaceae</taxon>
        <taxon>Olivibacter</taxon>
    </lineage>
</organism>
<keyword evidence="1" id="KW-0472">Membrane</keyword>
<keyword evidence="1" id="KW-1133">Transmembrane helix</keyword>
<feature type="transmembrane region" description="Helical" evidence="1">
    <location>
        <begin position="7"/>
        <end position="33"/>
    </location>
</feature>
<keyword evidence="3" id="KW-1185">Reference proteome</keyword>
<dbReference type="RefSeq" id="WP_093321662.1">
    <property type="nucleotide sequence ID" value="NZ_FOAF01000001.1"/>
</dbReference>
<dbReference type="AlphaFoldDB" id="A0A1H7LDD6"/>
<protein>
    <submittedName>
        <fullName evidence="2">Uncharacterized protein</fullName>
    </submittedName>
</protein>
<proteinExistence type="predicted"/>